<protein>
    <submittedName>
        <fullName evidence="1">Uncharacterized protein</fullName>
    </submittedName>
</protein>
<dbReference type="Proteomes" id="UP000298416">
    <property type="component" value="Unassembled WGS sequence"/>
</dbReference>
<reference evidence="1" key="1">
    <citation type="submission" date="2018-01" db="EMBL/GenBank/DDBJ databases">
        <authorList>
            <person name="Mao J.F."/>
        </authorList>
    </citation>
    <scope>NUCLEOTIDE SEQUENCE</scope>
    <source>
        <strain evidence="1">Huo1</strain>
        <tissue evidence="1">Leaf</tissue>
    </source>
</reference>
<gene>
    <name evidence="1" type="ORF">SASPL_101817</name>
</gene>
<evidence type="ECO:0000313" key="2">
    <source>
        <dbReference type="Proteomes" id="UP000298416"/>
    </source>
</evidence>
<organism evidence="1">
    <name type="scientific">Salvia splendens</name>
    <name type="common">Scarlet sage</name>
    <dbReference type="NCBI Taxonomy" id="180675"/>
    <lineage>
        <taxon>Eukaryota</taxon>
        <taxon>Viridiplantae</taxon>
        <taxon>Streptophyta</taxon>
        <taxon>Embryophyta</taxon>
        <taxon>Tracheophyta</taxon>
        <taxon>Spermatophyta</taxon>
        <taxon>Magnoliopsida</taxon>
        <taxon>eudicotyledons</taxon>
        <taxon>Gunneridae</taxon>
        <taxon>Pentapetalae</taxon>
        <taxon>asterids</taxon>
        <taxon>lamiids</taxon>
        <taxon>Lamiales</taxon>
        <taxon>Lamiaceae</taxon>
        <taxon>Nepetoideae</taxon>
        <taxon>Mentheae</taxon>
        <taxon>Salviinae</taxon>
        <taxon>Salvia</taxon>
        <taxon>Salvia subgen. Calosphace</taxon>
        <taxon>core Calosphace</taxon>
    </lineage>
</organism>
<name>A0A8X8YUP4_SALSN</name>
<keyword evidence="2" id="KW-1185">Reference proteome</keyword>
<proteinExistence type="predicted"/>
<sequence length="179" mass="20672">MLFQFCLPVNRWRIICFMILQYSVLKLLEARCSVILKNYHVKLFVGYRFKSKSFNGYEIKISGDLLHLDGSVYQAPQLCNVFSSQVVSIPLPFMIFQASNSHMYLCRSSSIRMSIASLNDLVVAFVASSHALRIACLMKRYFLPGTCTVPYIEGIQYCSIEVRENWIWYLSISVLMNYS</sequence>
<comment type="caution">
    <text evidence="1">The sequence shown here is derived from an EMBL/GenBank/DDBJ whole genome shotgun (WGS) entry which is preliminary data.</text>
</comment>
<evidence type="ECO:0000313" key="1">
    <source>
        <dbReference type="EMBL" id="KAG6436912.1"/>
    </source>
</evidence>
<dbReference type="AlphaFoldDB" id="A0A8X8YUP4"/>
<dbReference type="EMBL" id="PNBA02000001">
    <property type="protein sequence ID" value="KAG6436912.1"/>
    <property type="molecule type" value="Genomic_DNA"/>
</dbReference>
<reference evidence="1" key="2">
    <citation type="submission" date="2020-08" db="EMBL/GenBank/DDBJ databases">
        <title>Plant Genome Project.</title>
        <authorList>
            <person name="Zhang R.-G."/>
        </authorList>
    </citation>
    <scope>NUCLEOTIDE SEQUENCE</scope>
    <source>
        <strain evidence="1">Huo1</strain>
        <tissue evidence="1">Leaf</tissue>
    </source>
</reference>
<accession>A0A8X8YUP4</accession>